<feature type="transmembrane region" description="Helical" evidence="7">
    <location>
        <begin position="236"/>
        <end position="256"/>
    </location>
</feature>
<keyword evidence="5 7" id="KW-0472">Membrane</keyword>
<evidence type="ECO:0000256" key="4">
    <source>
        <dbReference type="ARBA" id="ARBA00022989"/>
    </source>
</evidence>
<dbReference type="RefSeq" id="XP_020071813.1">
    <property type="nucleotide sequence ID" value="XM_020217076.1"/>
</dbReference>
<evidence type="ECO:0000256" key="3">
    <source>
        <dbReference type="ARBA" id="ARBA00022692"/>
    </source>
</evidence>
<feature type="transmembrane region" description="Helical" evidence="7">
    <location>
        <begin position="168"/>
        <end position="191"/>
    </location>
</feature>
<keyword evidence="2" id="KW-0813">Transport</keyword>
<evidence type="ECO:0000313" key="10">
    <source>
        <dbReference type="Proteomes" id="UP000094389"/>
    </source>
</evidence>
<keyword evidence="3 7" id="KW-0812">Transmembrane</keyword>
<comment type="subcellular location">
    <subcellularLocation>
        <location evidence="1">Membrane</location>
        <topology evidence="1">Multi-pass membrane protein</topology>
    </subcellularLocation>
</comment>
<dbReference type="PANTHER" id="PTHR43791">
    <property type="entry name" value="PERMEASE-RELATED"/>
    <property type="match status" value="1"/>
</dbReference>
<feature type="transmembrane region" description="Helical" evidence="7">
    <location>
        <begin position="114"/>
        <end position="132"/>
    </location>
</feature>
<evidence type="ECO:0000256" key="1">
    <source>
        <dbReference type="ARBA" id="ARBA00004141"/>
    </source>
</evidence>
<dbReference type="SUPFAM" id="SSF103473">
    <property type="entry name" value="MFS general substrate transporter"/>
    <property type="match status" value="1"/>
</dbReference>
<dbReference type="OMA" id="CMFPLMC"/>
<keyword evidence="10" id="KW-1185">Reference proteome</keyword>
<reference evidence="9 10" key="1">
    <citation type="journal article" date="2016" name="Proc. Natl. Acad. Sci. U.S.A.">
        <title>Comparative genomics of biotechnologically important yeasts.</title>
        <authorList>
            <person name="Riley R."/>
            <person name="Haridas S."/>
            <person name="Wolfe K.H."/>
            <person name="Lopes M.R."/>
            <person name="Hittinger C.T."/>
            <person name="Goeker M."/>
            <person name="Salamov A.A."/>
            <person name="Wisecaver J.H."/>
            <person name="Long T.M."/>
            <person name="Calvey C.H."/>
            <person name="Aerts A.L."/>
            <person name="Barry K.W."/>
            <person name="Choi C."/>
            <person name="Clum A."/>
            <person name="Coughlan A.Y."/>
            <person name="Deshpande S."/>
            <person name="Douglass A.P."/>
            <person name="Hanson S.J."/>
            <person name="Klenk H.-P."/>
            <person name="LaButti K.M."/>
            <person name="Lapidus A."/>
            <person name="Lindquist E.A."/>
            <person name="Lipzen A.M."/>
            <person name="Meier-Kolthoff J.P."/>
            <person name="Ohm R.A."/>
            <person name="Otillar R.P."/>
            <person name="Pangilinan J.L."/>
            <person name="Peng Y."/>
            <person name="Rokas A."/>
            <person name="Rosa C.A."/>
            <person name="Scheuner C."/>
            <person name="Sibirny A.A."/>
            <person name="Slot J.C."/>
            <person name="Stielow J.B."/>
            <person name="Sun H."/>
            <person name="Kurtzman C.P."/>
            <person name="Blackwell M."/>
            <person name="Grigoriev I.V."/>
            <person name="Jeffries T.W."/>
        </authorList>
    </citation>
    <scope>NUCLEOTIDE SEQUENCE [LARGE SCALE GENOMIC DNA]</scope>
    <source>
        <strain evidence="10">ATCC 18201 / CBS 1600 / BCRC 20928 / JCM 3617 / NBRC 0987 / NRRL Y-1542</strain>
    </source>
</reference>
<dbReference type="FunFam" id="1.20.1250.20:FF:000064">
    <property type="entry name" value="MFS allantoate transporter"/>
    <property type="match status" value="1"/>
</dbReference>
<dbReference type="InterPro" id="IPR011701">
    <property type="entry name" value="MFS"/>
</dbReference>
<evidence type="ECO:0000256" key="7">
    <source>
        <dbReference type="SAM" id="Phobius"/>
    </source>
</evidence>
<evidence type="ECO:0000256" key="2">
    <source>
        <dbReference type="ARBA" id="ARBA00022448"/>
    </source>
</evidence>
<gene>
    <name evidence="9" type="ORF">CYBJADRAFT_183473</name>
</gene>
<feature type="transmembrane region" description="Helical" evidence="7">
    <location>
        <begin position="371"/>
        <end position="391"/>
    </location>
</feature>
<dbReference type="OrthoDB" id="6730379at2759"/>
<feature type="transmembrane region" description="Helical" evidence="7">
    <location>
        <begin position="144"/>
        <end position="162"/>
    </location>
</feature>
<dbReference type="GO" id="GO:0022857">
    <property type="term" value="F:transmembrane transporter activity"/>
    <property type="evidence" value="ECO:0007669"/>
    <property type="project" value="InterPro"/>
</dbReference>
<evidence type="ECO:0000256" key="6">
    <source>
        <dbReference type="ARBA" id="ARBA00037968"/>
    </source>
</evidence>
<dbReference type="Pfam" id="PF07690">
    <property type="entry name" value="MFS_1"/>
    <property type="match status" value="1"/>
</dbReference>
<feature type="transmembrane region" description="Helical" evidence="7">
    <location>
        <begin position="203"/>
        <end position="224"/>
    </location>
</feature>
<name>A0A1E4S5J2_CYBJN</name>
<dbReference type="STRING" id="983966.A0A1E4S5J2"/>
<proteinExistence type="inferred from homology"/>
<feature type="domain" description="Major facilitator superfamily (MFS) profile" evidence="8">
    <location>
        <begin position="77"/>
        <end position="528"/>
    </location>
</feature>
<feature type="transmembrane region" description="Helical" evidence="7">
    <location>
        <begin position="464"/>
        <end position="485"/>
    </location>
</feature>
<dbReference type="Gene3D" id="1.20.1250.20">
    <property type="entry name" value="MFS general substrate transporter like domains"/>
    <property type="match status" value="1"/>
</dbReference>
<dbReference type="AlphaFoldDB" id="A0A1E4S5J2"/>
<feature type="transmembrane region" description="Helical" evidence="7">
    <location>
        <begin position="73"/>
        <end position="90"/>
    </location>
</feature>
<comment type="similarity">
    <text evidence="6">Belongs to the major facilitator superfamily. Allantoate permease family.</text>
</comment>
<dbReference type="Proteomes" id="UP000094389">
    <property type="component" value="Unassembled WGS sequence"/>
</dbReference>
<evidence type="ECO:0000256" key="5">
    <source>
        <dbReference type="ARBA" id="ARBA00023136"/>
    </source>
</evidence>
<evidence type="ECO:0000313" key="9">
    <source>
        <dbReference type="EMBL" id="ODV74774.1"/>
    </source>
</evidence>
<dbReference type="InterPro" id="IPR020846">
    <property type="entry name" value="MFS_dom"/>
</dbReference>
<evidence type="ECO:0000259" key="8">
    <source>
        <dbReference type="PROSITE" id="PS50850"/>
    </source>
</evidence>
<dbReference type="InterPro" id="IPR036259">
    <property type="entry name" value="MFS_trans_sf"/>
</dbReference>
<dbReference type="PROSITE" id="PS50850">
    <property type="entry name" value="MFS"/>
    <property type="match status" value="1"/>
</dbReference>
<dbReference type="GeneID" id="30991472"/>
<dbReference type="GO" id="GO:0016020">
    <property type="term" value="C:membrane"/>
    <property type="evidence" value="ECO:0007669"/>
    <property type="project" value="UniProtKB-SubCell"/>
</dbReference>
<accession>A0A1E4S5J2</accession>
<sequence>MSHDQKNMIDTIVSHVSVFSSDNMNTHQVLATITSAGGEPVEITTDVDPAMKFALDNKVEYDEEKDKKLRRKLDFYLMPVLMLLNVAMYMDKSALSTSAILGIRSALGMHGDQYSWGTSGFYLGYLAFELPASLLLQRFPLVKTLGVFAILWSLLLILHGAVKSYAGLMVLRVLLGMLESSINPALVMITGQYYRAGEQFMRTTLWFCANGLATIIMNCIGYAMVEYEDSYSIEPWRLNFYIIGAISMFIVILFVIHVPDDPSKAWFLNDEEKARLVERLRANQQGFGSKKVKPYQIKEALTDVVTWYYFFYGVSSDIPSGSLGSFGSILLNDDFGFTTKESMLMKMPNGAIVAVGCPLFVWVGLKIWDSRMFVSVISTVFCILAACLLAFGQNNQTKLAGFYLQSLNPVSMVQCLSCFSSNTGGATKKAVMDAIFLIGYSAGLVIGPQTFIESQAPGYAGGKVAIVVCYAASLVFLLLIWWEYYRRNLKNEKNLQENPEIEKDAKNIDNIEFADLTDKENPLFRYTL</sequence>
<dbReference type="EMBL" id="KV453927">
    <property type="protein sequence ID" value="ODV74774.1"/>
    <property type="molecule type" value="Genomic_DNA"/>
</dbReference>
<feature type="transmembrane region" description="Helical" evidence="7">
    <location>
        <begin position="347"/>
        <end position="365"/>
    </location>
</feature>
<organism evidence="9 10">
    <name type="scientific">Cyberlindnera jadinii (strain ATCC 18201 / CBS 1600 / BCRC 20928 / JCM 3617 / NBRC 0987 / NRRL Y-1542)</name>
    <name type="common">Torula yeast</name>
    <name type="synonym">Candida utilis</name>
    <dbReference type="NCBI Taxonomy" id="983966"/>
    <lineage>
        <taxon>Eukaryota</taxon>
        <taxon>Fungi</taxon>
        <taxon>Dikarya</taxon>
        <taxon>Ascomycota</taxon>
        <taxon>Saccharomycotina</taxon>
        <taxon>Saccharomycetes</taxon>
        <taxon>Phaffomycetales</taxon>
        <taxon>Phaffomycetaceae</taxon>
        <taxon>Cyberlindnera</taxon>
    </lineage>
</organism>
<keyword evidence="4 7" id="KW-1133">Transmembrane helix</keyword>
<protein>
    <submittedName>
        <fullName evidence="9">MFS general substrate transporter</fullName>
    </submittedName>
</protein>
<dbReference type="PANTHER" id="PTHR43791:SF1">
    <property type="entry name" value="ALLANTOATE PERMEASE"/>
    <property type="match status" value="1"/>
</dbReference>
<feature type="transmembrane region" description="Helical" evidence="7">
    <location>
        <begin position="430"/>
        <end position="452"/>
    </location>
</feature>